<feature type="domain" description="CYTH" evidence="1">
    <location>
        <begin position="9"/>
        <end position="186"/>
    </location>
</feature>
<dbReference type="PROSITE" id="PS51707">
    <property type="entry name" value="CYTH"/>
    <property type="match status" value="1"/>
</dbReference>
<reference evidence="2" key="1">
    <citation type="submission" date="2017-02" db="EMBL/GenBank/DDBJ databases">
        <authorList>
            <person name="Regsiter A."/>
            <person name="William W."/>
        </authorList>
    </citation>
    <scope>NUCLEOTIDE SEQUENCE</scope>
    <source>
        <strain evidence="2">Bib</strain>
    </source>
</reference>
<dbReference type="EMBL" id="FWDM01000041">
    <property type="protein sequence ID" value="SLM15954.1"/>
    <property type="molecule type" value="Genomic_DNA"/>
</dbReference>
<protein>
    <submittedName>
        <fullName evidence="2">Putative Adenylyl cyclase CyaB</fullName>
    </submittedName>
</protein>
<dbReference type="InterPro" id="IPR033469">
    <property type="entry name" value="CYTH-like_dom_sf"/>
</dbReference>
<accession>A0A3P3XMR8</accession>
<evidence type="ECO:0000259" key="1">
    <source>
        <dbReference type="PROSITE" id="PS51707"/>
    </source>
</evidence>
<dbReference type="SUPFAM" id="SSF55154">
    <property type="entry name" value="CYTH-like phosphatases"/>
    <property type="match status" value="1"/>
</dbReference>
<name>A0A3P3XMR8_9SPIR</name>
<gene>
    <name evidence="2" type="ORF">SPIROBIBN47_90033</name>
</gene>
<dbReference type="AlphaFoldDB" id="A0A3P3XMR8"/>
<dbReference type="PANTHER" id="PTHR21028:SF2">
    <property type="entry name" value="CYTH DOMAIN-CONTAINING PROTEIN"/>
    <property type="match status" value="1"/>
</dbReference>
<dbReference type="NCBIfam" id="TIGR00318">
    <property type="entry name" value="cyaB"/>
    <property type="match status" value="1"/>
</dbReference>
<organism evidence="2">
    <name type="scientific">uncultured spirochete</name>
    <dbReference type="NCBI Taxonomy" id="156406"/>
    <lineage>
        <taxon>Bacteria</taxon>
        <taxon>Pseudomonadati</taxon>
        <taxon>Spirochaetota</taxon>
        <taxon>Spirochaetia</taxon>
        <taxon>Spirochaetales</taxon>
        <taxon>environmental samples</taxon>
    </lineage>
</organism>
<dbReference type="InterPro" id="IPR008173">
    <property type="entry name" value="Adenylyl_cyclase_CyaB"/>
</dbReference>
<dbReference type="Gene3D" id="2.40.320.10">
    <property type="entry name" value="Hypothetical Protein Pfu-838710-001"/>
    <property type="match status" value="1"/>
</dbReference>
<dbReference type="Pfam" id="PF01928">
    <property type="entry name" value="CYTH"/>
    <property type="match status" value="1"/>
</dbReference>
<proteinExistence type="predicted"/>
<dbReference type="PANTHER" id="PTHR21028">
    <property type="entry name" value="SI:CH211-156B7.4"/>
    <property type="match status" value="1"/>
</dbReference>
<dbReference type="InterPro" id="IPR023577">
    <property type="entry name" value="CYTH_domain"/>
</dbReference>
<evidence type="ECO:0000313" key="2">
    <source>
        <dbReference type="EMBL" id="SLM15954.1"/>
    </source>
</evidence>
<sequence length="186" mass="21594">MDQPDRAHMVEIELKARIADRKAVEAQLASFMRFAGDIDKRDEYWEVSGWNPLAPAAFRFRVRAEPARTTITFKEKTFDGDIEINRESEFSVDNEAVFRKFMEKLEARFVYTKRKIGTRWESAEGLVAEVVEVEPLGLFLEVECVCEQLDSEALDEAKCRLYEVIDRCGIPRVNLEPRPYSQMLGY</sequence>